<name>A0A0F8W849_9ZZZZ</name>
<comment type="caution">
    <text evidence="1">The sequence shown here is derived from an EMBL/GenBank/DDBJ whole genome shotgun (WGS) entry which is preliminary data.</text>
</comment>
<reference evidence="1" key="1">
    <citation type="journal article" date="2015" name="Nature">
        <title>Complex archaea that bridge the gap between prokaryotes and eukaryotes.</title>
        <authorList>
            <person name="Spang A."/>
            <person name="Saw J.H."/>
            <person name="Jorgensen S.L."/>
            <person name="Zaremba-Niedzwiedzka K."/>
            <person name="Martijn J."/>
            <person name="Lind A.E."/>
            <person name="van Eijk R."/>
            <person name="Schleper C."/>
            <person name="Guy L."/>
            <person name="Ettema T.J."/>
        </authorList>
    </citation>
    <scope>NUCLEOTIDE SEQUENCE</scope>
</reference>
<dbReference type="EMBL" id="LAZR01066747">
    <property type="protein sequence ID" value="KKK52967.1"/>
    <property type="molecule type" value="Genomic_DNA"/>
</dbReference>
<dbReference type="AlphaFoldDB" id="A0A0F8W849"/>
<accession>A0A0F8W849</accession>
<sequence length="162" mass="17773">MRHGHLGLISHESVRTFAQVTDVDRNTEGAAALQRALDATGFNAHQIAERSRGGVSDATIRNYLAGKPYTRTRLRAIAEVLPVPWGERVLLEYGEIQMAEDLAASPGGTLRRQPEFPQGGVVGTATETMPQLTSRQLRIMEVLLKHLGPAMEELEKIFADSN</sequence>
<gene>
    <name evidence="1" type="ORF">LCGC14_3099540</name>
</gene>
<protein>
    <submittedName>
        <fullName evidence="1">Uncharacterized protein</fullName>
    </submittedName>
</protein>
<organism evidence="1">
    <name type="scientific">marine sediment metagenome</name>
    <dbReference type="NCBI Taxonomy" id="412755"/>
    <lineage>
        <taxon>unclassified sequences</taxon>
        <taxon>metagenomes</taxon>
        <taxon>ecological metagenomes</taxon>
    </lineage>
</organism>
<proteinExistence type="predicted"/>
<evidence type="ECO:0000313" key="1">
    <source>
        <dbReference type="EMBL" id="KKK52967.1"/>
    </source>
</evidence>